<comment type="similarity">
    <text evidence="1">Belongs to the GST superfamily.</text>
</comment>
<evidence type="ECO:0000313" key="4">
    <source>
        <dbReference type="Proteomes" id="UP000574317"/>
    </source>
</evidence>
<evidence type="ECO:0000256" key="1">
    <source>
        <dbReference type="ARBA" id="ARBA00007409"/>
    </source>
</evidence>
<dbReference type="InterPro" id="IPR047047">
    <property type="entry name" value="GST_Omega-like_C"/>
</dbReference>
<dbReference type="PROSITE" id="PS50405">
    <property type="entry name" value="GST_CTER"/>
    <property type="match status" value="1"/>
</dbReference>
<dbReference type="InterPro" id="IPR016639">
    <property type="entry name" value="GST_Omega/GSH"/>
</dbReference>
<dbReference type="Proteomes" id="UP000574317">
    <property type="component" value="Unassembled WGS sequence"/>
</dbReference>
<reference evidence="3 4" key="1">
    <citation type="submission" date="2020-05" db="EMBL/GenBank/DDBJ databases">
        <title>Identification and distribution of gene clusters putatively required for synthesis of sphingolipid metabolism inhibitors in phylogenetically diverse species of the filamentous fungus Fusarium.</title>
        <authorList>
            <person name="Kim H.-S."/>
            <person name="Busman M."/>
            <person name="Brown D.W."/>
            <person name="Divon H."/>
            <person name="Uhlig S."/>
            <person name="Proctor R.H."/>
        </authorList>
    </citation>
    <scope>NUCLEOTIDE SEQUENCE [LARGE SCALE GENOMIC DNA]</scope>
    <source>
        <strain evidence="3 4">NRRL 25196</strain>
    </source>
</reference>
<dbReference type="Pfam" id="PF13409">
    <property type="entry name" value="GST_N_2"/>
    <property type="match status" value="1"/>
</dbReference>
<dbReference type="SFLD" id="SFLDG01206">
    <property type="entry name" value="Xi.1"/>
    <property type="match status" value="1"/>
</dbReference>
<dbReference type="GO" id="GO:0005737">
    <property type="term" value="C:cytoplasm"/>
    <property type="evidence" value="ECO:0007669"/>
    <property type="project" value="TreeGrafter"/>
</dbReference>
<accession>A0A8H5MQ98</accession>
<dbReference type="Gene3D" id="3.40.30.10">
    <property type="entry name" value="Glutaredoxin"/>
    <property type="match status" value="1"/>
</dbReference>
<dbReference type="InterPro" id="IPR004045">
    <property type="entry name" value="Glutathione_S-Trfase_N"/>
</dbReference>
<organism evidence="3 4">
    <name type="scientific">Fusarium napiforme</name>
    <dbReference type="NCBI Taxonomy" id="42672"/>
    <lineage>
        <taxon>Eukaryota</taxon>
        <taxon>Fungi</taxon>
        <taxon>Dikarya</taxon>
        <taxon>Ascomycota</taxon>
        <taxon>Pezizomycotina</taxon>
        <taxon>Sordariomycetes</taxon>
        <taxon>Hypocreomycetidae</taxon>
        <taxon>Hypocreales</taxon>
        <taxon>Nectriaceae</taxon>
        <taxon>Fusarium</taxon>
        <taxon>Fusarium fujikuroi species complex</taxon>
    </lineage>
</organism>
<sequence length="728" mass="84339">MAPDTFPKFLQLPKEIQILIWEAAARPVPGDRHVHRFYIADYRVLQPTPMKPIQGRFLRLLRTKNFEYESVNISTGLSLSIPMDDVTGNPNDSVYLTDSYLWTFCKESRQAMERHFAKNEWWSHVKSPFHPKRTAEPGRYIGRKGATHTASYQDNDGIVKHITIDFDNDLIHFDPRWLNQVDWWHINPSVFLPLFDECPSNRRSGFSFVGNNVAMDYDPSIMDTLKNRKVHYNQTGLGMTRGVFEDMISYLLGVAKVTIWCIDCSLIRAQHIPRTSEEGRGQQEGNAHPTREIFRSSDFIYTEVKREDIGTLWVVSNSNDEVNSGETETAFDMFDTLSLDADDLCHLRVLACDLKPYRPHIIPKQKTIRSFSSSYHFFKNLFCLNIRNMGDQPDEIRLKPTKDGSFIRPDSAFRSFVSKDPESQFPAEKDRYVLYLSPGCPWSHRAMIVRSLKKLENIIDLSICSLTMGKDGWFFDDSQEAAKYGVLPKDPLYGLHTLKQLYLKANPNYEGRYTVPVLWDKKTHTMVSNESSDIIRMLYTEFDHLLPEEDRETNRAGGGFYPEHLKDNIDEINEWVYDTVNNGVYKTGFAMSQATYEENVVKVFKSLDRLEKVLDEGPFLLGKNITEADIRLFPTILRFDVAYVPIFMCNLGTIRDHYPNLHLWLRRLYWDNSSRTHGAFRKTSETWLEKYKIGYANARRKVLGITGPDIVPKGPLVLIHELEEGERL</sequence>
<dbReference type="Pfam" id="PF13410">
    <property type="entry name" value="GST_C_2"/>
    <property type="match status" value="1"/>
</dbReference>
<dbReference type="EMBL" id="JAAOAO010000574">
    <property type="protein sequence ID" value="KAF5536095.1"/>
    <property type="molecule type" value="Genomic_DNA"/>
</dbReference>
<dbReference type="SFLD" id="SFLDS00019">
    <property type="entry name" value="Glutathione_Transferase_(cytos"/>
    <property type="match status" value="1"/>
</dbReference>
<dbReference type="InterPro" id="IPR036249">
    <property type="entry name" value="Thioredoxin-like_sf"/>
</dbReference>
<dbReference type="InterPro" id="IPR040079">
    <property type="entry name" value="Glutathione_S-Trfase"/>
</dbReference>
<dbReference type="CDD" id="cd03190">
    <property type="entry name" value="GST_C_Omega_like"/>
    <property type="match status" value="1"/>
</dbReference>
<dbReference type="Gene3D" id="1.20.1050.10">
    <property type="match status" value="1"/>
</dbReference>
<dbReference type="SFLD" id="SFLDG01148">
    <property type="entry name" value="Xi_(cytGST)"/>
    <property type="match status" value="1"/>
</dbReference>
<name>A0A8H5MQ98_9HYPO</name>
<dbReference type="PANTHER" id="PTHR32419">
    <property type="entry name" value="GLUTATHIONYL-HYDROQUINONE REDUCTASE"/>
    <property type="match status" value="1"/>
</dbReference>
<dbReference type="GO" id="GO:0004364">
    <property type="term" value="F:glutathione transferase activity"/>
    <property type="evidence" value="ECO:0007669"/>
    <property type="project" value="InterPro"/>
</dbReference>
<dbReference type="PANTHER" id="PTHR32419:SF25">
    <property type="entry name" value="GLUTATHIONE S-TRANSFERASE (EUROFUNG)"/>
    <property type="match status" value="1"/>
</dbReference>
<dbReference type="InterPro" id="IPR036282">
    <property type="entry name" value="Glutathione-S-Trfase_C_sf"/>
</dbReference>
<comment type="caution">
    <text evidence="3">The sequence shown here is derived from an EMBL/GenBank/DDBJ whole genome shotgun (WGS) entry which is preliminary data.</text>
</comment>
<protein>
    <submittedName>
        <fullName evidence="3">Glutathione S-transferase</fullName>
    </submittedName>
</protein>
<feature type="domain" description="GST C-terminal" evidence="2">
    <location>
        <begin position="562"/>
        <end position="688"/>
    </location>
</feature>
<evidence type="ECO:0000313" key="3">
    <source>
        <dbReference type="EMBL" id="KAF5536095.1"/>
    </source>
</evidence>
<dbReference type="SUPFAM" id="SSF52833">
    <property type="entry name" value="Thioredoxin-like"/>
    <property type="match status" value="1"/>
</dbReference>
<keyword evidence="3" id="KW-0808">Transferase</keyword>
<keyword evidence="4" id="KW-1185">Reference proteome</keyword>
<dbReference type="InterPro" id="IPR010987">
    <property type="entry name" value="Glutathione-S-Trfase_C-like"/>
</dbReference>
<gene>
    <name evidence="3" type="ORF">FNAPI_11863</name>
</gene>
<proteinExistence type="inferred from homology"/>
<dbReference type="AlphaFoldDB" id="A0A8H5MQ98"/>
<evidence type="ECO:0000259" key="2">
    <source>
        <dbReference type="PROSITE" id="PS50405"/>
    </source>
</evidence>
<dbReference type="SUPFAM" id="SSF47616">
    <property type="entry name" value="GST C-terminal domain-like"/>
    <property type="match status" value="1"/>
</dbReference>